<evidence type="ECO:0000313" key="2">
    <source>
        <dbReference type="Proteomes" id="UP000664940"/>
    </source>
</evidence>
<name>A0A834AC51_9CHIR</name>
<protein>
    <submittedName>
        <fullName evidence="1">Uncharacterized protein</fullName>
    </submittedName>
</protein>
<organism evidence="1 2">
    <name type="scientific">Phyllostomus discolor</name>
    <name type="common">pale spear-nosed bat</name>
    <dbReference type="NCBI Taxonomy" id="89673"/>
    <lineage>
        <taxon>Eukaryota</taxon>
        <taxon>Metazoa</taxon>
        <taxon>Chordata</taxon>
        <taxon>Craniata</taxon>
        <taxon>Vertebrata</taxon>
        <taxon>Euteleostomi</taxon>
        <taxon>Mammalia</taxon>
        <taxon>Eutheria</taxon>
        <taxon>Laurasiatheria</taxon>
        <taxon>Chiroptera</taxon>
        <taxon>Yangochiroptera</taxon>
        <taxon>Phyllostomidae</taxon>
        <taxon>Phyllostominae</taxon>
        <taxon>Phyllostomus</taxon>
    </lineage>
</organism>
<accession>A0A834AC51</accession>
<reference evidence="1 2" key="1">
    <citation type="journal article" date="2020" name="Nature">
        <title>Six reference-quality genomes reveal evolution of bat adaptations.</title>
        <authorList>
            <person name="Jebb D."/>
            <person name="Huang Z."/>
            <person name="Pippel M."/>
            <person name="Hughes G.M."/>
            <person name="Lavrichenko K."/>
            <person name="Devanna P."/>
            <person name="Winkler S."/>
            <person name="Jermiin L.S."/>
            <person name="Skirmuntt E.C."/>
            <person name="Katzourakis A."/>
            <person name="Burkitt-Gray L."/>
            <person name="Ray D.A."/>
            <person name="Sullivan K.A.M."/>
            <person name="Roscito J.G."/>
            <person name="Kirilenko B.M."/>
            <person name="Davalos L.M."/>
            <person name="Corthals A.P."/>
            <person name="Power M.L."/>
            <person name="Jones G."/>
            <person name="Ransome R.D."/>
            <person name="Dechmann D.K.N."/>
            <person name="Locatelli A.G."/>
            <person name="Puechmaille S.J."/>
            <person name="Fedrigo O."/>
            <person name="Jarvis E.D."/>
            <person name="Hiller M."/>
            <person name="Vernes S.C."/>
            <person name="Myers E.W."/>
            <person name="Teeling E.C."/>
        </authorList>
    </citation>
    <scope>NUCLEOTIDE SEQUENCE [LARGE SCALE GENOMIC DNA]</scope>
    <source>
        <strain evidence="1">Bat1K_MPI-CBG_1</strain>
    </source>
</reference>
<dbReference type="EMBL" id="JABVXQ010000005">
    <property type="protein sequence ID" value="KAF6109635.1"/>
    <property type="molecule type" value="Genomic_DNA"/>
</dbReference>
<comment type="caution">
    <text evidence="1">The sequence shown here is derived from an EMBL/GenBank/DDBJ whole genome shotgun (WGS) entry which is preliminary data.</text>
</comment>
<proteinExistence type="predicted"/>
<dbReference type="AlphaFoldDB" id="A0A834AC51"/>
<evidence type="ECO:0000313" key="1">
    <source>
        <dbReference type="EMBL" id="KAF6109635.1"/>
    </source>
</evidence>
<gene>
    <name evidence="1" type="ORF">HJG60_010877</name>
</gene>
<dbReference type="Proteomes" id="UP000664940">
    <property type="component" value="Unassembled WGS sequence"/>
</dbReference>
<sequence length="129" mass="13888">MFQSFPVAKVLGIGGGPAVCPDFTALLGPGKSRLSSKVSPLLWGKWSVADAAWIQKAARPEGTSTHPHSDILELGSTLLSGLTPTVTFGRVLKVSHFWVFSDSSGAGLHGSQDTTQGHHFPRFSLWRRY</sequence>